<protein>
    <recommendedName>
        <fullName evidence="4">DUF2946 domain-containing protein</fullName>
    </recommendedName>
</protein>
<keyword evidence="3" id="KW-1185">Reference proteome</keyword>
<proteinExistence type="predicted"/>
<dbReference type="Proteomes" id="UP000199473">
    <property type="component" value="Unassembled WGS sequence"/>
</dbReference>
<dbReference type="AlphaFoldDB" id="A0A1I4A5Y7"/>
<dbReference type="STRING" id="1123062.SAMN02745775_103135"/>
<evidence type="ECO:0000313" key="2">
    <source>
        <dbReference type="EMBL" id="SFK51256.1"/>
    </source>
</evidence>
<evidence type="ECO:0000256" key="1">
    <source>
        <dbReference type="SAM" id="MobiDB-lite"/>
    </source>
</evidence>
<organism evidence="2 3">
    <name type="scientific">Falsiroseomonas stagni DSM 19981</name>
    <dbReference type="NCBI Taxonomy" id="1123062"/>
    <lineage>
        <taxon>Bacteria</taxon>
        <taxon>Pseudomonadati</taxon>
        <taxon>Pseudomonadota</taxon>
        <taxon>Alphaproteobacteria</taxon>
        <taxon>Acetobacterales</taxon>
        <taxon>Roseomonadaceae</taxon>
        <taxon>Falsiroseomonas</taxon>
    </lineage>
</organism>
<accession>A0A1I4A5Y7</accession>
<dbReference type="RefSeq" id="WP_139226023.1">
    <property type="nucleotide sequence ID" value="NZ_FOSQ01000003.1"/>
</dbReference>
<feature type="region of interest" description="Disordered" evidence="1">
    <location>
        <begin position="124"/>
        <end position="145"/>
    </location>
</feature>
<reference evidence="2 3" key="1">
    <citation type="submission" date="2016-10" db="EMBL/GenBank/DDBJ databases">
        <authorList>
            <person name="de Groot N.N."/>
        </authorList>
    </citation>
    <scope>NUCLEOTIDE SEQUENCE [LARGE SCALE GENOMIC DNA]</scope>
    <source>
        <strain evidence="2 3">DSM 19981</strain>
    </source>
</reference>
<dbReference type="EMBL" id="FOSQ01000003">
    <property type="protein sequence ID" value="SFK51256.1"/>
    <property type="molecule type" value="Genomic_DNA"/>
</dbReference>
<gene>
    <name evidence="2" type="ORF">SAMN02745775_103135</name>
</gene>
<evidence type="ECO:0008006" key="4">
    <source>
        <dbReference type="Google" id="ProtNLM"/>
    </source>
</evidence>
<sequence>MGEGVRPRPRADRGRDLIRRFLRRFGPLLGAVLLLQTVLAPSLCLARGAGHAALVMEICGPDGLKRVAIGADGQVLPLPAHDPAEHGPGFCPACHAVPAVAALDPPLLPTPHWVRVAQADALPQSTAPRPPIRGPPLGAQAPPLS</sequence>
<name>A0A1I4A5Y7_9PROT</name>
<evidence type="ECO:0000313" key="3">
    <source>
        <dbReference type="Proteomes" id="UP000199473"/>
    </source>
</evidence>